<keyword evidence="3" id="KW-1185">Reference proteome</keyword>
<accession>A0ABM3G4W5</accession>
<dbReference type="InterPro" id="IPR005312">
    <property type="entry name" value="DUF1759"/>
</dbReference>
<dbReference type="Pfam" id="PF17921">
    <property type="entry name" value="Integrase_H2C2"/>
    <property type="match status" value="1"/>
</dbReference>
<dbReference type="Proteomes" id="UP000829291">
    <property type="component" value="Chromosome 5"/>
</dbReference>
<evidence type="ECO:0000313" key="3">
    <source>
        <dbReference type="Proteomes" id="UP000829291"/>
    </source>
</evidence>
<dbReference type="SUPFAM" id="SSF56672">
    <property type="entry name" value="DNA/RNA polymerases"/>
    <property type="match status" value="1"/>
</dbReference>
<protein>
    <submittedName>
        <fullName evidence="4">Uncharacterized protein LOC107218924</fullName>
    </submittedName>
</protein>
<gene>
    <name evidence="4" type="primary">LOC107218924</name>
</gene>
<feature type="domain" description="Integrase catalytic" evidence="2">
    <location>
        <begin position="1085"/>
        <end position="1279"/>
    </location>
</feature>
<feature type="region of interest" description="Disordered" evidence="1">
    <location>
        <begin position="73"/>
        <end position="93"/>
    </location>
</feature>
<evidence type="ECO:0000256" key="1">
    <source>
        <dbReference type="SAM" id="MobiDB-lite"/>
    </source>
</evidence>
<dbReference type="GeneID" id="107218924"/>
<dbReference type="Gene3D" id="3.30.70.270">
    <property type="match status" value="1"/>
</dbReference>
<dbReference type="PANTHER" id="PTHR47331">
    <property type="entry name" value="PHD-TYPE DOMAIN-CONTAINING PROTEIN"/>
    <property type="match status" value="1"/>
</dbReference>
<dbReference type="Pfam" id="PF18701">
    <property type="entry name" value="DUF5641"/>
    <property type="match status" value="1"/>
</dbReference>
<name>A0ABM3G4W5_NEOLC</name>
<dbReference type="CDD" id="cd01644">
    <property type="entry name" value="RT_pepA17"/>
    <property type="match status" value="1"/>
</dbReference>
<dbReference type="Pfam" id="PF05380">
    <property type="entry name" value="Peptidase_A17"/>
    <property type="match status" value="1"/>
</dbReference>
<evidence type="ECO:0000259" key="2">
    <source>
        <dbReference type="PROSITE" id="PS50994"/>
    </source>
</evidence>
<evidence type="ECO:0000313" key="4">
    <source>
        <dbReference type="RefSeq" id="XP_046595309.1"/>
    </source>
</evidence>
<dbReference type="InterPro" id="IPR036397">
    <property type="entry name" value="RNaseH_sf"/>
</dbReference>
<dbReference type="Gene3D" id="3.10.10.10">
    <property type="entry name" value="HIV Type 1 Reverse Transcriptase, subunit A, domain 1"/>
    <property type="match status" value="1"/>
</dbReference>
<dbReference type="RefSeq" id="XP_046595309.1">
    <property type="nucleotide sequence ID" value="XM_046739353.1"/>
</dbReference>
<organism evidence="3 4">
    <name type="scientific">Neodiprion lecontei</name>
    <name type="common">Redheaded pine sawfly</name>
    <dbReference type="NCBI Taxonomy" id="441921"/>
    <lineage>
        <taxon>Eukaryota</taxon>
        <taxon>Metazoa</taxon>
        <taxon>Ecdysozoa</taxon>
        <taxon>Arthropoda</taxon>
        <taxon>Hexapoda</taxon>
        <taxon>Insecta</taxon>
        <taxon>Pterygota</taxon>
        <taxon>Neoptera</taxon>
        <taxon>Endopterygota</taxon>
        <taxon>Hymenoptera</taxon>
        <taxon>Tenthredinoidea</taxon>
        <taxon>Diprionidae</taxon>
        <taxon>Diprioninae</taxon>
        <taxon>Neodiprion</taxon>
    </lineage>
</organism>
<dbReference type="PROSITE" id="PS50994">
    <property type="entry name" value="INTEGRASE"/>
    <property type="match status" value="1"/>
</dbReference>
<dbReference type="InterPro" id="IPR043502">
    <property type="entry name" value="DNA/RNA_pol_sf"/>
</dbReference>
<dbReference type="InterPro" id="IPR012337">
    <property type="entry name" value="RNaseH-like_sf"/>
</dbReference>
<dbReference type="Gene3D" id="1.10.340.70">
    <property type="match status" value="1"/>
</dbReference>
<dbReference type="InterPro" id="IPR041588">
    <property type="entry name" value="Integrase_H2C2"/>
</dbReference>
<sequence length="1400" mass="158914">MPETQGSSGDRASELVELHQSRGLMKRRLTHFEKMLVEETGTDVKQDEGLHMEDRYYQIIAKVSNILPNLQRDTSSTTTVSDPQASISVPSSSNVPVRLPQIQLSNFDGNHEDWAPFYDMFTALIHENKDLTLVQKFQYLRSALKGRAFKTIESLETTGQNHEDALTMLNKKYDRKRQPSSASSSNTVADQLIATAKILVLDNSERLISCRAVLDTASSINLITETLANELNLPKGTCSVPIGAVDGMSTISHYVIQATIQSRITGYKKTLDFFIVPQISSLTPPEHVDCSSIVIPKNIRMADPDFDKPAPLQILLSAGPSMATLSIGTIRLSSTQDPDLYLQKTLLGWVIVGNISSHTIIDQQTSSATCNTLKLQEDMSRFWELEEGPTTKYLSAEEQACDDHFTKHVSRNPSRRYVVALPFNEKKNQLGLSKDLALRRLQTLERRFAKDAYFKQQYTEVIEEYINVGHMTRVQSNDEEGFYLPHHAVIKETSQTTKVRVVFDGSAKSTTGISLNECLMTGPTIQDDLLTLILRFRLHNYVLTGDIEKMYRQCLVRPEDREYLRILWKENDGLIATFEHNTVTFGFTSAPFLAIRTIAQLVEDEGQDFPAASQALKNALYVDDLLTGAPTIEETINLRNEVVALLKRGGFNLRQCASNDIRLVNPVIVHAKLIMQELWRMKLDWDESIPTWLHTKWTEFAGQLNLLNQLSFHRNLLHKNAKDIQVHGFCDASEKAYGACIHLRSDNGNTQVSLFCAKSRVAPIKTVQTIPRLELCAAQLIVDLYENIKSTLLVLISKTIFWSDSSITLNWLNTSPHVLKTFVANRVASIQSRAKSVEWRHVRTKDNPADALSRGQLPTEFTKNSLWMHGPAWLTEEKTQWPSITLNVAQEIPELRNATCLITAGGDSMLERYSTFTELQRVTAYCLRFKNRRTGPLIVEELRTATLRIIAWIQRICFASELHDRQRGRPINSKSCLTPLDPGIDEDGVIRVGGRSNHSSLSYNQKHPIILPKNHKITELIIRKEHISGLHAGTQATLYNLRKNYWIIDGRRQISNVIQHCVTCAKLNPRPINYKMGQLPNVRVSEARPFIHSGVDYCGPFFIKEKRVRNQNKVKAYIAVFTCLATKAVHIELVSDLTTDTFIAALRRFTARRGRCNSIYSDNGTNFVGAKNEIQEIQTLIRSSEHNEKVQKYLSKKEITWHFNPPYSPHFGGIWEAIVKSFKRHFLRVVGTETLTFEQLTTLATEIEAILNSHLLTPLSSDINDLLPLTPAHFLIGNTMTSSPQQNFSDIPPNRLSIWQNIRRMRQSFWDRWHKEYLSELNAHYRWTTWCHAIKKGSFILIRDDNLPPMQWRMDRVTTIHPGADGVIRVVSIRTAKGVVDRAVKKLVLLPIDPEAENLS</sequence>
<reference evidence="4" key="1">
    <citation type="submission" date="2025-08" db="UniProtKB">
        <authorList>
            <consortium name="RefSeq"/>
        </authorList>
    </citation>
    <scope>IDENTIFICATION</scope>
    <source>
        <tissue evidence="4">Thorax and Abdomen</tissue>
    </source>
</reference>
<dbReference type="CDD" id="cd00303">
    <property type="entry name" value="retropepsin_like"/>
    <property type="match status" value="1"/>
</dbReference>
<dbReference type="Pfam" id="PF03564">
    <property type="entry name" value="DUF1759"/>
    <property type="match status" value="1"/>
</dbReference>
<proteinExistence type="predicted"/>
<dbReference type="Pfam" id="PF00665">
    <property type="entry name" value="rve"/>
    <property type="match status" value="1"/>
</dbReference>
<dbReference type="SUPFAM" id="SSF53098">
    <property type="entry name" value="Ribonuclease H-like"/>
    <property type="match status" value="1"/>
</dbReference>
<dbReference type="InterPro" id="IPR040676">
    <property type="entry name" value="DUF5641"/>
</dbReference>
<dbReference type="InterPro" id="IPR043128">
    <property type="entry name" value="Rev_trsase/Diguanyl_cyclase"/>
</dbReference>
<dbReference type="Gene3D" id="3.30.420.10">
    <property type="entry name" value="Ribonuclease H-like superfamily/Ribonuclease H"/>
    <property type="match status" value="1"/>
</dbReference>
<dbReference type="InterPro" id="IPR008042">
    <property type="entry name" value="Retrotrans_Pao"/>
</dbReference>
<feature type="compositionally biased region" description="Low complexity" evidence="1">
    <location>
        <begin position="81"/>
        <end position="93"/>
    </location>
</feature>
<dbReference type="InterPro" id="IPR001584">
    <property type="entry name" value="Integrase_cat-core"/>
</dbReference>